<keyword evidence="8" id="KW-1185">Reference proteome</keyword>
<dbReference type="PANTHER" id="PTHR33545">
    <property type="entry name" value="UPF0750 MEMBRANE PROTEIN YITT-RELATED"/>
    <property type="match status" value="1"/>
</dbReference>
<dbReference type="Pfam" id="PF02588">
    <property type="entry name" value="YitT_membrane"/>
    <property type="match status" value="1"/>
</dbReference>
<keyword evidence="5 6" id="KW-0472">Membrane</keyword>
<keyword evidence="4 6" id="KW-1133">Transmembrane helix</keyword>
<sequence>MNETDHLKHSHFEDALALLNGTLFISLGIAMFNKAGLLTGGTAGFAFLIHYASSLSFGWAFFLLNLPFYYLAMKRMGWVFTAKTFCAVSLMAVFSSLYSYFMQFTTSNAYYAAVMGGLLIGGGFLILFRHQASLGGMNTLTLYLQHK</sequence>
<evidence type="ECO:0008006" key="9">
    <source>
        <dbReference type="Google" id="ProtNLM"/>
    </source>
</evidence>
<dbReference type="EMBL" id="BMZG01000002">
    <property type="protein sequence ID" value="GHA67265.1"/>
    <property type="molecule type" value="Genomic_DNA"/>
</dbReference>
<evidence type="ECO:0000313" key="8">
    <source>
        <dbReference type="Proteomes" id="UP000614287"/>
    </source>
</evidence>
<proteinExistence type="predicted"/>
<evidence type="ECO:0000256" key="6">
    <source>
        <dbReference type="SAM" id="Phobius"/>
    </source>
</evidence>
<evidence type="ECO:0000256" key="4">
    <source>
        <dbReference type="ARBA" id="ARBA00022989"/>
    </source>
</evidence>
<dbReference type="AlphaFoldDB" id="A0A8J3FYP0"/>
<gene>
    <name evidence="7" type="ORF">GCM10009007_04820</name>
</gene>
<accession>A0A8J3FYP0</accession>
<reference evidence="7" key="2">
    <citation type="submission" date="2020-09" db="EMBL/GenBank/DDBJ databases">
        <authorList>
            <person name="Sun Q."/>
            <person name="Kim S."/>
        </authorList>
    </citation>
    <scope>NUCLEOTIDE SEQUENCE</scope>
    <source>
        <strain evidence="7">KCTC 32501</strain>
    </source>
</reference>
<feature type="transmembrane region" description="Helical" evidence="6">
    <location>
        <begin position="12"/>
        <end position="32"/>
    </location>
</feature>
<name>A0A8J3FYP0_9BURK</name>
<comment type="caution">
    <text evidence="7">The sequence shown here is derived from an EMBL/GenBank/DDBJ whole genome shotgun (WGS) entry which is preliminary data.</text>
</comment>
<keyword evidence="2" id="KW-1003">Cell membrane</keyword>
<feature type="transmembrane region" description="Helical" evidence="6">
    <location>
        <begin position="44"/>
        <end position="72"/>
    </location>
</feature>
<reference evidence="7" key="1">
    <citation type="journal article" date="2014" name="Int. J. Syst. Evol. Microbiol.">
        <title>Complete genome sequence of Corynebacterium casei LMG S-19264T (=DSM 44701T), isolated from a smear-ripened cheese.</title>
        <authorList>
            <consortium name="US DOE Joint Genome Institute (JGI-PGF)"/>
            <person name="Walter F."/>
            <person name="Albersmeier A."/>
            <person name="Kalinowski J."/>
            <person name="Ruckert C."/>
        </authorList>
    </citation>
    <scope>NUCLEOTIDE SEQUENCE</scope>
    <source>
        <strain evidence="7">KCTC 32501</strain>
    </source>
</reference>
<dbReference type="GO" id="GO:0005886">
    <property type="term" value="C:plasma membrane"/>
    <property type="evidence" value="ECO:0007669"/>
    <property type="project" value="UniProtKB-SubCell"/>
</dbReference>
<dbReference type="PANTHER" id="PTHR33545:SF5">
    <property type="entry name" value="UPF0750 MEMBRANE PROTEIN YITT"/>
    <property type="match status" value="1"/>
</dbReference>
<dbReference type="RefSeq" id="WP_308428990.1">
    <property type="nucleotide sequence ID" value="NZ_BMZG01000002.1"/>
</dbReference>
<protein>
    <recommendedName>
        <fullName evidence="9">YitT family protein</fullName>
    </recommendedName>
</protein>
<evidence type="ECO:0000256" key="3">
    <source>
        <dbReference type="ARBA" id="ARBA00022692"/>
    </source>
</evidence>
<evidence type="ECO:0000256" key="1">
    <source>
        <dbReference type="ARBA" id="ARBA00004651"/>
    </source>
</evidence>
<keyword evidence="3 6" id="KW-0812">Transmembrane</keyword>
<feature type="transmembrane region" description="Helical" evidence="6">
    <location>
        <begin position="109"/>
        <end position="128"/>
    </location>
</feature>
<evidence type="ECO:0000256" key="2">
    <source>
        <dbReference type="ARBA" id="ARBA00022475"/>
    </source>
</evidence>
<dbReference type="InterPro" id="IPR003740">
    <property type="entry name" value="YitT"/>
</dbReference>
<dbReference type="Proteomes" id="UP000614287">
    <property type="component" value="Unassembled WGS sequence"/>
</dbReference>
<dbReference type="InterPro" id="IPR051461">
    <property type="entry name" value="UPF0750_membrane"/>
</dbReference>
<organism evidence="7 8">
    <name type="scientific">Formosimonas limnophila</name>
    <dbReference type="NCBI Taxonomy" id="1384487"/>
    <lineage>
        <taxon>Bacteria</taxon>
        <taxon>Pseudomonadati</taxon>
        <taxon>Pseudomonadota</taxon>
        <taxon>Betaproteobacteria</taxon>
        <taxon>Burkholderiales</taxon>
        <taxon>Burkholderiaceae</taxon>
        <taxon>Formosimonas</taxon>
    </lineage>
</organism>
<evidence type="ECO:0000313" key="7">
    <source>
        <dbReference type="EMBL" id="GHA67265.1"/>
    </source>
</evidence>
<feature type="transmembrane region" description="Helical" evidence="6">
    <location>
        <begin position="84"/>
        <end position="103"/>
    </location>
</feature>
<comment type="subcellular location">
    <subcellularLocation>
        <location evidence="1">Cell membrane</location>
        <topology evidence="1">Multi-pass membrane protein</topology>
    </subcellularLocation>
</comment>
<evidence type="ECO:0000256" key="5">
    <source>
        <dbReference type="ARBA" id="ARBA00023136"/>
    </source>
</evidence>